<dbReference type="Proteomes" id="UP000187203">
    <property type="component" value="Unassembled WGS sequence"/>
</dbReference>
<comment type="similarity">
    <text evidence="3">Belongs to the GRAS family.</text>
</comment>
<gene>
    <name evidence="4" type="ORF">COLO4_22602</name>
</gene>
<comment type="caution">
    <text evidence="4">The sequence shown here is derived from an EMBL/GenBank/DDBJ whole genome shotgun (WGS) entry which is preliminary data.</text>
</comment>
<dbReference type="InterPro" id="IPR005202">
    <property type="entry name" value="TF_GRAS"/>
</dbReference>
<evidence type="ECO:0000313" key="4">
    <source>
        <dbReference type="EMBL" id="OMO83311.1"/>
    </source>
</evidence>
<protein>
    <submittedName>
        <fullName evidence="4">Transcription factor GRAS</fullName>
    </submittedName>
</protein>
<dbReference type="AlphaFoldDB" id="A0A1R3IL92"/>
<accession>A0A1R3IL92</accession>
<name>A0A1R3IL92_9ROSI</name>
<reference evidence="5" key="1">
    <citation type="submission" date="2013-09" db="EMBL/GenBank/DDBJ databases">
        <title>Corchorus olitorius genome sequencing.</title>
        <authorList>
            <person name="Alam M."/>
            <person name="Haque M.S."/>
            <person name="Islam M.S."/>
            <person name="Emdad E.M."/>
            <person name="Islam M.M."/>
            <person name="Ahmed B."/>
            <person name="Halim A."/>
            <person name="Hossen Q.M.M."/>
            <person name="Hossain M.Z."/>
            <person name="Ahmed R."/>
            <person name="Khan M.M."/>
            <person name="Islam R."/>
            <person name="Rashid M.M."/>
            <person name="Khan S.A."/>
            <person name="Rahman M.S."/>
            <person name="Alam M."/>
            <person name="Yahiya A.S."/>
            <person name="Khan M.S."/>
            <person name="Azam M.S."/>
            <person name="Haque T."/>
            <person name="Lashkar M.Z.H."/>
            <person name="Akhand A.I."/>
            <person name="Morshed G."/>
            <person name="Roy S."/>
            <person name="Uddin K.S."/>
            <person name="Rabeya T."/>
            <person name="Hossain A.S."/>
            <person name="Chowdhury A."/>
            <person name="Snigdha A.R."/>
            <person name="Mortoza M.S."/>
            <person name="Matin S.A."/>
            <person name="Hoque S.M.E."/>
            <person name="Islam M.K."/>
            <person name="Roy D.K."/>
            <person name="Haider R."/>
            <person name="Moosa M.M."/>
            <person name="Elias S.M."/>
            <person name="Hasan A.M."/>
            <person name="Jahan S."/>
            <person name="Shafiuddin M."/>
            <person name="Mahmood N."/>
            <person name="Shommy N.S."/>
        </authorList>
    </citation>
    <scope>NUCLEOTIDE SEQUENCE [LARGE SCALE GENOMIC DNA]</scope>
    <source>
        <strain evidence="5">cv. O-4</strain>
    </source>
</reference>
<organism evidence="4 5">
    <name type="scientific">Corchorus olitorius</name>
    <dbReference type="NCBI Taxonomy" id="93759"/>
    <lineage>
        <taxon>Eukaryota</taxon>
        <taxon>Viridiplantae</taxon>
        <taxon>Streptophyta</taxon>
        <taxon>Embryophyta</taxon>
        <taxon>Tracheophyta</taxon>
        <taxon>Spermatophyta</taxon>
        <taxon>Magnoliopsida</taxon>
        <taxon>eudicotyledons</taxon>
        <taxon>Gunneridae</taxon>
        <taxon>Pentapetalae</taxon>
        <taxon>rosids</taxon>
        <taxon>malvids</taxon>
        <taxon>Malvales</taxon>
        <taxon>Malvaceae</taxon>
        <taxon>Grewioideae</taxon>
        <taxon>Apeibeae</taxon>
        <taxon>Corchorus</taxon>
    </lineage>
</organism>
<dbReference type="EMBL" id="AWUE01017994">
    <property type="protein sequence ID" value="OMO83311.1"/>
    <property type="molecule type" value="Genomic_DNA"/>
</dbReference>
<evidence type="ECO:0000256" key="1">
    <source>
        <dbReference type="ARBA" id="ARBA00023015"/>
    </source>
</evidence>
<evidence type="ECO:0000256" key="3">
    <source>
        <dbReference type="PROSITE-ProRule" id="PRU01191"/>
    </source>
</evidence>
<comment type="caution">
    <text evidence="3">Lacks conserved residue(s) required for the propagation of feature annotation.</text>
</comment>
<proteinExistence type="inferred from homology"/>
<evidence type="ECO:0000313" key="5">
    <source>
        <dbReference type="Proteomes" id="UP000187203"/>
    </source>
</evidence>
<dbReference type="PROSITE" id="PS50985">
    <property type="entry name" value="GRAS"/>
    <property type="match status" value="1"/>
</dbReference>
<keyword evidence="5" id="KW-1185">Reference proteome</keyword>
<evidence type="ECO:0000256" key="2">
    <source>
        <dbReference type="ARBA" id="ARBA00023163"/>
    </source>
</evidence>
<keyword evidence="1" id="KW-0805">Transcription regulation</keyword>
<keyword evidence="2" id="KW-0804">Transcription</keyword>
<dbReference type="OrthoDB" id="1000586at2759"/>
<sequence length="75" mass="8472">MTKLGDCARALEDGDLTLAHAHAESIWALARNETDTFRDRLVKYYTEALVFRAYGLHPSIPYFSLKAGHLSSLFQ</sequence>